<dbReference type="Pfam" id="PF24681">
    <property type="entry name" value="Kelch_KLHDC2_KLHL20_DRC7"/>
    <property type="match status" value="1"/>
</dbReference>
<keyword evidence="7" id="KW-1185">Reference proteome</keyword>
<organism evidence="6 7">
    <name type="scientific">Mucor lusitanicus CBS 277.49</name>
    <dbReference type="NCBI Taxonomy" id="747725"/>
    <lineage>
        <taxon>Eukaryota</taxon>
        <taxon>Fungi</taxon>
        <taxon>Fungi incertae sedis</taxon>
        <taxon>Mucoromycota</taxon>
        <taxon>Mucoromycotina</taxon>
        <taxon>Mucoromycetes</taxon>
        <taxon>Mucorales</taxon>
        <taxon>Mucorineae</taxon>
        <taxon>Mucoraceae</taxon>
        <taxon>Mucor</taxon>
    </lineage>
</organism>
<gene>
    <name evidence="6" type="ORF">MUCCIDRAFT_111422</name>
</gene>
<evidence type="ECO:0000256" key="5">
    <source>
        <dbReference type="SAM" id="SignalP"/>
    </source>
</evidence>
<proteinExistence type="predicted"/>
<keyword evidence="4" id="KW-0812">Transmembrane</keyword>
<comment type="caution">
    <text evidence="6">The sequence shown here is derived from an EMBL/GenBank/DDBJ whole genome shotgun (WGS) entry which is preliminary data.</text>
</comment>
<keyword evidence="4" id="KW-1133">Transmembrane helix</keyword>
<feature type="region of interest" description="Disordered" evidence="3">
    <location>
        <begin position="507"/>
        <end position="540"/>
    </location>
</feature>
<reference evidence="6 7" key="1">
    <citation type="submission" date="2015-06" db="EMBL/GenBank/DDBJ databases">
        <title>Expansion of signal transduction pathways in fungi by whole-genome duplication.</title>
        <authorList>
            <consortium name="DOE Joint Genome Institute"/>
            <person name="Corrochano L.M."/>
            <person name="Kuo A."/>
            <person name="Marcet-Houben M."/>
            <person name="Polaino S."/>
            <person name="Salamov A."/>
            <person name="Villalobos J.M."/>
            <person name="Alvarez M.I."/>
            <person name="Avalos J."/>
            <person name="Benito E.P."/>
            <person name="Benoit I."/>
            <person name="Burger G."/>
            <person name="Camino L.P."/>
            <person name="Canovas D."/>
            <person name="Cerda-Olmedo E."/>
            <person name="Cheng J.-F."/>
            <person name="Dominguez A."/>
            <person name="Elias M."/>
            <person name="Eslava A.P."/>
            <person name="Glaser F."/>
            <person name="Grimwood J."/>
            <person name="Gutierrez G."/>
            <person name="Heitman J."/>
            <person name="Henrissat B."/>
            <person name="Iturriaga E.A."/>
            <person name="Lang B.F."/>
            <person name="Lavin J.L."/>
            <person name="Lee S."/>
            <person name="Li W."/>
            <person name="Lindquist E."/>
            <person name="Lopez-Garcia S."/>
            <person name="Luque E.M."/>
            <person name="Marcos A.T."/>
            <person name="Martin J."/>
            <person name="Mccluskey K."/>
            <person name="Medina H.R."/>
            <person name="Miralles-Duran A."/>
            <person name="Miyazaki A."/>
            <person name="Munoz-Torres E."/>
            <person name="Oguiza J.A."/>
            <person name="Ohm R."/>
            <person name="Olmedo M."/>
            <person name="Orejas M."/>
            <person name="Ortiz-Castellanos L."/>
            <person name="Pisabarro A.G."/>
            <person name="Rodriguez-Romero J."/>
            <person name="Ruiz-Herrera J."/>
            <person name="Ruiz-Vazquez R."/>
            <person name="Sanz C."/>
            <person name="Schackwitz W."/>
            <person name="Schmutz J."/>
            <person name="Shahriari M."/>
            <person name="Shelest E."/>
            <person name="Silva-Franco F."/>
            <person name="Soanes D."/>
            <person name="Syed K."/>
            <person name="Tagua V.G."/>
            <person name="Talbot N.J."/>
            <person name="Thon M."/>
            <person name="De Vries R.P."/>
            <person name="Wiebenga A."/>
            <person name="Yadav J.S."/>
            <person name="Braun E.L."/>
            <person name="Baker S."/>
            <person name="Garre V."/>
            <person name="Horwitz B."/>
            <person name="Torres-Martinez S."/>
            <person name="Idnurm A."/>
            <person name="Herrera-Estrella A."/>
            <person name="Gabaldon T."/>
            <person name="Grigoriev I.V."/>
        </authorList>
    </citation>
    <scope>NUCLEOTIDE SEQUENCE [LARGE SCALE GENOMIC DNA]</scope>
    <source>
        <strain evidence="6 7">CBS 277.49</strain>
    </source>
</reference>
<evidence type="ECO:0008006" key="8">
    <source>
        <dbReference type="Google" id="ProtNLM"/>
    </source>
</evidence>
<evidence type="ECO:0000256" key="3">
    <source>
        <dbReference type="SAM" id="MobiDB-lite"/>
    </source>
</evidence>
<dbReference type="SUPFAM" id="SSF50965">
    <property type="entry name" value="Galactose oxidase, central domain"/>
    <property type="match status" value="1"/>
</dbReference>
<dbReference type="AlphaFoldDB" id="A0A168K787"/>
<dbReference type="EMBL" id="AMYB01000005">
    <property type="protein sequence ID" value="OAD02069.1"/>
    <property type="molecule type" value="Genomic_DNA"/>
</dbReference>
<keyword evidence="4" id="KW-0472">Membrane</keyword>
<keyword evidence="2" id="KW-0677">Repeat</keyword>
<dbReference type="Gene3D" id="2.120.10.80">
    <property type="entry name" value="Kelch-type beta propeller"/>
    <property type="match status" value="2"/>
</dbReference>
<name>A0A168K787_MUCCL</name>
<evidence type="ECO:0000313" key="7">
    <source>
        <dbReference type="Proteomes" id="UP000077051"/>
    </source>
</evidence>
<accession>A0A168K787</accession>
<dbReference type="PANTHER" id="PTHR46093">
    <property type="entry name" value="ACYL-COA-BINDING DOMAIN-CONTAINING PROTEIN 5"/>
    <property type="match status" value="1"/>
</dbReference>
<feature type="signal peptide" evidence="5">
    <location>
        <begin position="1"/>
        <end position="24"/>
    </location>
</feature>
<dbReference type="VEuPathDB" id="FungiDB:MUCCIDRAFT_111422"/>
<evidence type="ECO:0000313" key="6">
    <source>
        <dbReference type="EMBL" id="OAD02069.1"/>
    </source>
</evidence>
<evidence type="ECO:0000256" key="2">
    <source>
        <dbReference type="ARBA" id="ARBA00022737"/>
    </source>
</evidence>
<dbReference type="InterPro" id="IPR011043">
    <property type="entry name" value="Gal_Oxase/kelch_b-propeller"/>
</dbReference>
<feature type="chain" id="PRO_5007898313" description="Galactose oxidase" evidence="5">
    <location>
        <begin position="25"/>
        <end position="577"/>
    </location>
</feature>
<evidence type="ECO:0000256" key="1">
    <source>
        <dbReference type="ARBA" id="ARBA00022441"/>
    </source>
</evidence>
<protein>
    <recommendedName>
        <fullName evidence="8">Galactose oxidase</fullName>
    </recommendedName>
</protein>
<dbReference type="InterPro" id="IPR015915">
    <property type="entry name" value="Kelch-typ_b-propeller"/>
</dbReference>
<keyword evidence="1" id="KW-0880">Kelch repeat</keyword>
<evidence type="ECO:0000256" key="4">
    <source>
        <dbReference type="SAM" id="Phobius"/>
    </source>
</evidence>
<keyword evidence="5" id="KW-0732">Signal</keyword>
<dbReference type="STRING" id="747725.A0A168K787"/>
<sequence>MKCLTAALAAVATTFVAHLNLLQAMQLEKRSESQCGLLVDSIYCYGGLLAGNSMDSDLYSLPLTNLPSNKSMINLAKTWNLINYTNTDYVLEDRRRANSAVYNNNSLFITGGYTYNGTMITNQTIVYNRDTNTWQTLSTYADANSSSIRQMCVNISILAVNLAPIENTIALYGGVTENPIKNTTTPIQVDSSNQTVMHEGYSSLVNFNYGGNQWLPRSPQMNIPAMLYSAQSVTFNPKTGLIYYLGGFYYTSPDYTKENKQDYKSANVFDTSSSSWSSLALGGTHPAARMFPTATLLPNSNDVLLYGGTSTGQTTAFTDFCYTLNLDTNNWTRQNIDTVGVASAPRFAHSAVLVNTTLFIMFGLAVYNNPLDDILVISVNDVNNLYFPDTFPYIEQIKPANNNGTISAENAIDSSSSLSTGAVAGIAVACVVVGVGAIAAAIFFYIRKKRADKKKMDELSVDWDQVEHFYNNGGDANGQIMVENEHYFAVDEQAAVRASKVLSSPSVALEKHTPNEYDDDNYTRESTTVSGDTPPKPLEGSITLMKPSVVEGNDAKFVEAATPPVAKQKPDIFDDRN</sequence>
<dbReference type="SUPFAM" id="SSF117281">
    <property type="entry name" value="Kelch motif"/>
    <property type="match status" value="1"/>
</dbReference>
<dbReference type="Proteomes" id="UP000077051">
    <property type="component" value="Unassembled WGS sequence"/>
</dbReference>
<feature type="transmembrane region" description="Helical" evidence="4">
    <location>
        <begin position="422"/>
        <end position="446"/>
    </location>
</feature>
<dbReference type="PANTHER" id="PTHR46093:SF18">
    <property type="entry name" value="FIBRONECTIN TYPE-III DOMAIN-CONTAINING PROTEIN"/>
    <property type="match status" value="1"/>
</dbReference>
<dbReference type="OrthoDB" id="2263777at2759"/>